<dbReference type="Pfam" id="PF13466">
    <property type="entry name" value="STAS_2"/>
    <property type="match status" value="1"/>
</dbReference>
<feature type="domain" description="MlaB-like STAS" evidence="1">
    <location>
        <begin position="19"/>
        <end position="69"/>
    </location>
</feature>
<dbReference type="InterPro" id="IPR058548">
    <property type="entry name" value="MlaB-like_STAS"/>
</dbReference>
<dbReference type="EMBL" id="JABXXP010000116">
    <property type="protein sequence ID" value="NVN11103.1"/>
    <property type="molecule type" value="Genomic_DNA"/>
</dbReference>
<evidence type="ECO:0000313" key="2">
    <source>
        <dbReference type="EMBL" id="NVN11103.1"/>
    </source>
</evidence>
<dbReference type="SUPFAM" id="SSF52091">
    <property type="entry name" value="SpoIIaa-like"/>
    <property type="match status" value="1"/>
</dbReference>
<gene>
    <name evidence="2" type="ORF">HUK84_08115</name>
</gene>
<reference evidence="2 3" key="1">
    <citation type="submission" date="2020-06" db="EMBL/GenBank/DDBJ databases">
        <title>Description of novel acetic acid bacteria.</title>
        <authorList>
            <person name="Sombolestani A."/>
        </authorList>
    </citation>
    <scope>NUCLEOTIDE SEQUENCE [LARGE SCALE GENOMIC DNA]</scope>
    <source>
        <strain evidence="2 3">LMG 31431</strain>
    </source>
</reference>
<dbReference type="InterPro" id="IPR036513">
    <property type="entry name" value="STAS_dom_sf"/>
</dbReference>
<protein>
    <submittedName>
        <fullName evidence="2">STAS domain-containing protein</fullName>
    </submittedName>
</protein>
<evidence type="ECO:0000313" key="3">
    <source>
        <dbReference type="Proteomes" id="UP000534870"/>
    </source>
</evidence>
<evidence type="ECO:0000259" key="1">
    <source>
        <dbReference type="Pfam" id="PF13466"/>
    </source>
</evidence>
<dbReference type="Gene3D" id="3.30.750.24">
    <property type="entry name" value="STAS domain"/>
    <property type="match status" value="1"/>
</dbReference>
<accession>A0A7Y7IVG2</accession>
<proteinExistence type="predicted"/>
<sequence length="102" mass="10439">MGRFLMEGESGAASPLARVTLPERLDSAAAEALKALIAQARDQAGTETVALDASGVGYVGGLCLQVLLASGCPVVAPSEKIREAFALFGVSAFLPEPLPLLQ</sequence>
<dbReference type="Proteomes" id="UP000534870">
    <property type="component" value="Unassembled WGS sequence"/>
</dbReference>
<name>A0A7Y7IVG2_9PROT</name>
<organism evidence="2 3">
    <name type="scientific">Nguyenibacter vanlangensis</name>
    <dbReference type="NCBI Taxonomy" id="1216886"/>
    <lineage>
        <taxon>Bacteria</taxon>
        <taxon>Pseudomonadati</taxon>
        <taxon>Pseudomonadota</taxon>
        <taxon>Alphaproteobacteria</taxon>
        <taxon>Acetobacterales</taxon>
        <taxon>Acetobacteraceae</taxon>
        <taxon>Nguyenibacter</taxon>
    </lineage>
</organism>
<dbReference type="AlphaFoldDB" id="A0A7Y7IVG2"/>
<comment type="caution">
    <text evidence="2">The sequence shown here is derived from an EMBL/GenBank/DDBJ whole genome shotgun (WGS) entry which is preliminary data.</text>
</comment>